<reference evidence="3 4" key="1">
    <citation type="submission" date="2024-06" db="EMBL/GenBank/DDBJ databases">
        <title>The Natural Products Discovery Center: Release of the First 8490 Sequenced Strains for Exploring Actinobacteria Biosynthetic Diversity.</title>
        <authorList>
            <person name="Kalkreuter E."/>
            <person name="Kautsar S.A."/>
            <person name="Yang D."/>
            <person name="Bader C.D."/>
            <person name="Teijaro C.N."/>
            <person name="Fluegel L."/>
            <person name="Davis C.M."/>
            <person name="Simpson J.R."/>
            <person name="Lauterbach L."/>
            <person name="Steele A.D."/>
            <person name="Gui C."/>
            <person name="Meng S."/>
            <person name="Li G."/>
            <person name="Viehrig K."/>
            <person name="Ye F."/>
            <person name="Su P."/>
            <person name="Kiefer A.F."/>
            <person name="Nichols A."/>
            <person name="Cepeda A.J."/>
            <person name="Yan W."/>
            <person name="Fan B."/>
            <person name="Jiang Y."/>
            <person name="Adhikari A."/>
            <person name="Zheng C.-J."/>
            <person name="Schuster L."/>
            <person name="Cowan T.M."/>
            <person name="Smanski M.J."/>
            <person name="Chevrette M.G."/>
            <person name="De Carvalho L.P.S."/>
            <person name="Shen B."/>
        </authorList>
    </citation>
    <scope>NUCLEOTIDE SEQUENCE [LARGE SCALE GENOMIC DNA]</scope>
    <source>
        <strain evidence="3 4">NPDC000634</strain>
    </source>
</reference>
<dbReference type="InterPro" id="IPR004843">
    <property type="entry name" value="Calcineurin-like_PHP"/>
</dbReference>
<dbReference type="Proteomes" id="UP001458415">
    <property type="component" value="Unassembled WGS sequence"/>
</dbReference>
<dbReference type="InterPro" id="IPR051918">
    <property type="entry name" value="STPP_CPPED1"/>
</dbReference>
<dbReference type="EMBL" id="JBEPCU010000051">
    <property type="protein sequence ID" value="MER6976561.1"/>
    <property type="molecule type" value="Genomic_DNA"/>
</dbReference>
<evidence type="ECO:0000313" key="3">
    <source>
        <dbReference type="EMBL" id="MER6976561.1"/>
    </source>
</evidence>
<proteinExistence type="predicted"/>
<dbReference type="Pfam" id="PF00149">
    <property type="entry name" value="Metallophos"/>
    <property type="match status" value="1"/>
</dbReference>
<comment type="caution">
    <text evidence="3">The sequence shown here is derived from an EMBL/GenBank/DDBJ whole genome shotgun (WGS) entry which is preliminary data.</text>
</comment>
<evidence type="ECO:0000259" key="2">
    <source>
        <dbReference type="Pfam" id="PF00149"/>
    </source>
</evidence>
<dbReference type="Gene3D" id="3.60.21.10">
    <property type="match status" value="1"/>
</dbReference>
<organism evidence="3 4">
    <name type="scientific">Streptomyces carpinensis</name>
    <dbReference type="NCBI Taxonomy" id="66369"/>
    <lineage>
        <taxon>Bacteria</taxon>
        <taxon>Bacillati</taxon>
        <taxon>Actinomycetota</taxon>
        <taxon>Actinomycetes</taxon>
        <taxon>Kitasatosporales</taxon>
        <taxon>Streptomycetaceae</taxon>
        <taxon>Streptomyces</taxon>
    </lineage>
</organism>
<dbReference type="PANTHER" id="PTHR43143">
    <property type="entry name" value="METALLOPHOSPHOESTERASE, CALCINEURIN SUPERFAMILY"/>
    <property type="match status" value="1"/>
</dbReference>
<sequence length="345" mass="39145">MATPRPTAFETSPANPDFAVSPLPDQRPFTDLAETPDRPEEFTFALLSDRTGFAREGVFERAVEMTNLFNPDFVVQVGDAIEGYTENLNEIWGQWREYEAITSGLNAPLFRTPGNHDVSNEVMRTEWLRRYGALHYAWRYRDVLFVVLDTQDPPPSVEEMTHGMSAEEFSALLRKMHHNVQEDPAEFIASQKDHIEGPMGARFSESQLAWIREVLAAHHDVRHTFVFMHIPCWQDKESREFTDLRAALSDREYTVFGGHCHNYKREVIDGRDWIRLGSTGGVWVTDKEDGNWDHITLVSLTRNGVKIANIVLEGIFGAEGGAFDYVKPLAEPMRLATPAEPAPAP</sequence>
<evidence type="ECO:0000256" key="1">
    <source>
        <dbReference type="SAM" id="MobiDB-lite"/>
    </source>
</evidence>
<protein>
    <submittedName>
        <fullName evidence="3">Metallophosphoesterase</fullName>
    </submittedName>
</protein>
<dbReference type="PANTHER" id="PTHR43143:SF1">
    <property type="entry name" value="SERINE_THREONINE-PROTEIN PHOSPHATASE CPPED1"/>
    <property type="match status" value="1"/>
</dbReference>
<gene>
    <name evidence="3" type="ORF">ABT317_05835</name>
</gene>
<dbReference type="InterPro" id="IPR029052">
    <property type="entry name" value="Metallo-depent_PP-like"/>
</dbReference>
<feature type="domain" description="Calcineurin-like phosphoesterase" evidence="2">
    <location>
        <begin position="55"/>
        <end position="262"/>
    </location>
</feature>
<accession>A0ABV1VYC5</accession>
<name>A0ABV1VYC5_9ACTN</name>
<keyword evidence="4" id="KW-1185">Reference proteome</keyword>
<feature type="region of interest" description="Disordered" evidence="1">
    <location>
        <begin position="1"/>
        <end position="35"/>
    </location>
</feature>
<dbReference type="RefSeq" id="WP_086725476.1">
    <property type="nucleotide sequence ID" value="NZ_MUBM01000093.1"/>
</dbReference>
<dbReference type="SUPFAM" id="SSF56300">
    <property type="entry name" value="Metallo-dependent phosphatases"/>
    <property type="match status" value="1"/>
</dbReference>
<evidence type="ECO:0000313" key="4">
    <source>
        <dbReference type="Proteomes" id="UP001458415"/>
    </source>
</evidence>